<protein>
    <submittedName>
        <fullName evidence="2">Uncharacterized protein</fullName>
    </submittedName>
</protein>
<evidence type="ECO:0000313" key="3">
    <source>
        <dbReference type="Proteomes" id="UP001501598"/>
    </source>
</evidence>
<feature type="region of interest" description="Disordered" evidence="1">
    <location>
        <begin position="88"/>
        <end position="158"/>
    </location>
</feature>
<keyword evidence="3" id="KW-1185">Reference proteome</keyword>
<sequence>MDTIETLQGAVRRTRLAREIGERAARSAIEAGEWRMPWPGVLVPARPADDPSVLVGAAVLFAGEGAAFDEALGLADDPGALRARVRQRIGQRTDRRGTRRAALLVELPPVPDRRSGLPEPGAQPPDPRRDRAGALPAPRAREASRVRCSSGWGGCGAL</sequence>
<reference evidence="3" key="1">
    <citation type="journal article" date="2019" name="Int. J. Syst. Evol. Microbiol.">
        <title>The Global Catalogue of Microorganisms (GCM) 10K type strain sequencing project: providing services to taxonomists for standard genome sequencing and annotation.</title>
        <authorList>
            <consortium name="The Broad Institute Genomics Platform"/>
            <consortium name="The Broad Institute Genome Sequencing Center for Infectious Disease"/>
            <person name="Wu L."/>
            <person name="Ma J."/>
        </authorList>
    </citation>
    <scope>NUCLEOTIDE SEQUENCE [LARGE SCALE GENOMIC DNA]</scope>
    <source>
        <strain evidence="3">JCM 17906</strain>
    </source>
</reference>
<organism evidence="2 3">
    <name type="scientific">Pseudonocardia xishanensis</name>
    <dbReference type="NCBI Taxonomy" id="630995"/>
    <lineage>
        <taxon>Bacteria</taxon>
        <taxon>Bacillati</taxon>
        <taxon>Actinomycetota</taxon>
        <taxon>Actinomycetes</taxon>
        <taxon>Pseudonocardiales</taxon>
        <taxon>Pseudonocardiaceae</taxon>
        <taxon>Pseudonocardia</taxon>
    </lineage>
</organism>
<name>A0ABP8RJ94_9PSEU</name>
<comment type="caution">
    <text evidence="2">The sequence shown here is derived from an EMBL/GenBank/DDBJ whole genome shotgun (WGS) entry which is preliminary data.</text>
</comment>
<dbReference type="EMBL" id="BAABGT010000021">
    <property type="protein sequence ID" value="GAA4540499.1"/>
    <property type="molecule type" value="Genomic_DNA"/>
</dbReference>
<accession>A0ABP8RJ94</accession>
<evidence type="ECO:0000256" key="1">
    <source>
        <dbReference type="SAM" id="MobiDB-lite"/>
    </source>
</evidence>
<gene>
    <name evidence="2" type="ORF">GCM10023175_13200</name>
</gene>
<evidence type="ECO:0000313" key="2">
    <source>
        <dbReference type="EMBL" id="GAA4540499.1"/>
    </source>
</evidence>
<proteinExistence type="predicted"/>
<dbReference type="Proteomes" id="UP001501598">
    <property type="component" value="Unassembled WGS sequence"/>
</dbReference>